<dbReference type="RefSeq" id="WP_264845100.1">
    <property type="nucleotide sequence ID" value="NZ_BPMA01000003.1"/>
</dbReference>
<reference evidence="3 6" key="1">
    <citation type="submission" date="2021-11" db="EMBL/GenBank/DDBJ databases">
        <title>Draft genome sequence of Capnocytophaga sp. strain KC07075 isolated from cat oral cavity.</title>
        <authorList>
            <person name="Suzuki M."/>
            <person name="Imaoka K."/>
            <person name="Kimura M."/>
            <person name="Morikawa S."/>
            <person name="Maeda K."/>
        </authorList>
    </citation>
    <scope>NUCLEOTIDE SEQUENCE</scope>
    <source>
        <strain evidence="3">KC07075</strain>
        <strain evidence="4 6">KC07079</strain>
    </source>
</reference>
<keyword evidence="2" id="KW-1133">Transmembrane helix</keyword>
<organism evidence="3 5">
    <name type="scientific">Capnocytophaga catalasegens</name>
    <dbReference type="NCBI Taxonomy" id="1004260"/>
    <lineage>
        <taxon>Bacteria</taxon>
        <taxon>Pseudomonadati</taxon>
        <taxon>Bacteroidota</taxon>
        <taxon>Flavobacteriia</taxon>
        <taxon>Flavobacteriales</taxon>
        <taxon>Flavobacteriaceae</taxon>
        <taxon>Capnocytophaga</taxon>
    </lineage>
</organism>
<dbReference type="AlphaFoldDB" id="A0AAV5ATW6"/>
<feature type="coiled-coil region" evidence="1">
    <location>
        <begin position="49"/>
        <end position="97"/>
    </location>
</feature>
<comment type="caution">
    <text evidence="3">The sequence shown here is derived from an EMBL/GenBank/DDBJ whole genome shotgun (WGS) entry which is preliminary data.</text>
</comment>
<accession>A0AAV5ATW6</accession>
<keyword evidence="6" id="KW-1185">Reference proteome</keyword>
<keyword evidence="2" id="KW-0812">Transmembrane</keyword>
<dbReference type="Proteomes" id="UP001207736">
    <property type="component" value="Unassembled WGS sequence"/>
</dbReference>
<name>A0AAV5ATW6_9FLAO</name>
<gene>
    <name evidence="3" type="ORF">RCZ15_09190</name>
    <name evidence="4" type="ORF">RCZ16_00330</name>
</gene>
<keyword evidence="1" id="KW-0175">Coiled coil</keyword>
<protein>
    <recommendedName>
        <fullName evidence="7">Chromosome partitioning protein ParA</fullName>
    </recommendedName>
</protein>
<evidence type="ECO:0000313" key="6">
    <source>
        <dbReference type="Proteomes" id="UP001208692"/>
    </source>
</evidence>
<sequence length="299" mass="33887">MSEKLNQTSKKGGGLLSVLLLLVLAGLGFFTFTLYQKNQKNESQFAEQKNQIIDELNLLKKDYDEAIETSGRNAEELEQAKQRISAYIDSLKSAKADVAALWKYRQQVQVLKDERTKLLAINDSLRRSNVLITQERDSTANVLNVRTSMLDSVSQRNTEMSKTIEEGSVLVLRKFEVEGVKERSGGRYVSTERSRASDKIRICYTVAVNRIAPEGDRFFYVQVLSPSGVTLGKNETVSVGDKTVNYTTTSRFVYEKKPVDVCEYISKPNKDTRFEGGLYTVKVFDEQLREIGTTEFQLK</sequence>
<evidence type="ECO:0008006" key="7">
    <source>
        <dbReference type="Google" id="ProtNLM"/>
    </source>
</evidence>
<evidence type="ECO:0000256" key="2">
    <source>
        <dbReference type="SAM" id="Phobius"/>
    </source>
</evidence>
<proteinExistence type="predicted"/>
<feature type="transmembrane region" description="Helical" evidence="2">
    <location>
        <begin position="12"/>
        <end position="35"/>
    </location>
</feature>
<dbReference type="Proteomes" id="UP001208692">
    <property type="component" value="Unassembled WGS sequence"/>
</dbReference>
<dbReference type="EMBL" id="BQKB01000001">
    <property type="protein sequence ID" value="GJM51715.1"/>
    <property type="molecule type" value="Genomic_DNA"/>
</dbReference>
<evidence type="ECO:0000313" key="5">
    <source>
        <dbReference type="Proteomes" id="UP001207736"/>
    </source>
</evidence>
<evidence type="ECO:0000313" key="3">
    <source>
        <dbReference type="EMBL" id="GJM49944.1"/>
    </source>
</evidence>
<evidence type="ECO:0000313" key="4">
    <source>
        <dbReference type="EMBL" id="GJM51715.1"/>
    </source>
</evidence>
<dbReference type="EMBL" id="BQKA01000016">
    <property type="protein sequence ID" value="GJM49944.1"/>
    <property type="molecule type" value="Genomic_DNA"/>
</dbReference>
<keyword evidence="2" id="KW-0472">Membrane</keyword>
<evidence type="ECO:0000256" key="1">
    <source>
        <dbReference type="SAM" id="Coils"/>
    </source>
</evidence>